<dbReference type="OrthoDB" id="2123952at2759"/>
<organism evidence="1 2">
    <name type="scientific">Colletotrichum tanaceti</name>
    <dbReference type="NCBI Taxonomy" id="1306861"/>
    <lineage>
        <taxon>Eukaryota</taxon>
        <taxon>Fungi</taxon>
        <taxon>Dikarya</taxon>
        <taxon>Ascomycota</taxon>
        <taxon>Pezizomycotina</taxon>
        <taxon>Sordariomycetes</taxon>
        <taxon>Hypocreomycetidae</taxon>
        <taxon>Glomerellales</taxon>
        <taxon>Glomerellaceae</taxon>
        <taxon>Colletotrichum</taxon>
        <taxon>Colletotrichum destructivum species complex</taxon>
    </lineage>
</organism>
<protein>
    <submittedName>
        <fullName evidence="1">Uncharacterized protein</fullName>
    </submittedName>
</protein>
<sequence length="62" mass="6876">MFITVNNLARPDNPCRLTDQGNVDSTLLLLERHIKATDDDGLKRIHGACKELSEKARLAVTS</sequence>
<proteinExistence type="predicted"/>
<dbReference type="STRING" id="1306861.A0A4U6XSN0"/>
<dbReference type="Proteomes" id="UP000310108">
    <property type="component" value="Unassembled WGS sequence"/>
</dbReference>
<evidence type="ECO:0000313" key="2">
    <source>
        <dbReference type="Proteomes" id="UP000310108"/>
    </source>
</evidence>
<dbReference type="AlphaFoldDB" id="A0A4U6XSN0"/>
<accession>A0A4U6XSN0</accession>
<reference evidence="1 2" key="1">
    <citation type="journal article" date="2019" name="PLoS ONE">
        <title>Comparative genome analysis indicates high evolutionary potential of pathogenicity genes in Colletotrichum tanaceti.</title>
        <authorList>
            <person name="Lelwala R.V."/>
            <person name="Korhonen P.K."/>
            <person name="Young N.D."/>
            <person name="Scott J.B."/>
            <person name="Ades P.A."/>
            <person name="Gasser R.B."/>
            <person name="Taylor P.W.J."/>
        </authorList>
    </citation>
    <scope>NUCLEOTIDE SEQUENCE [LARGE SCALE GENOMIC DNA]</scope>
    <source>
        <strain evidence="1">BRIP57314</strain>
    </source>
</reference>
<name>A0A4U6XSN0_9PEZI</name>
<comment type="caution">
    <text evidence="1">The sequence shown here is derived from an EMBL/GenBank/DDBJ whole genome shotgun (WGS) entry which is preliminary data.</text>
</comment>
<keyword evidence="2" id="KW-1185">Reference proteome</keyword>
<dbReference type="EMBL" id="PJEX01000018">
    <property type="protein sequence ID" value="TKW58841.1"/>
    <property type="molecule type" value="Genomic_DNA"/>
</dbReference>
<gene>
    <name evidence="1" type="ORF">CTA1_8638</name>
</gene>
<evidence type="ECO:0000313" key="1">
    <source>
        <dbReference type="EMBL" id="TKW58841.1"/>
    </source>
</evidence>